<dbReference type="Pfam" id="PF09912">
    <property type="entry name" value="DUF2141"/>
    <property type="match status" value="1"/>
</dbReference>
<name>A0A5C6U9Q4_9SPHN</name>
<feature type="signal peptide" evidence="1">
    <location>
        <begin position="1"/>
        <end position="17"/>
    </location>
</feature>
<protein>
    <submittedName>
        <fullName evidence="2">DUF2141 domain-containing protein</fullName>
    </submittedName>
</protein>
<organism evidence="2 3">
    <name type="scientific">Flavisphingopyxis soli</name>
    <dbReference type="NCBI Taxonomy" id="2601267"/>
    <lineage>
        <taxon>Bacteria</taxon>
        <taxon>Pseudomonadati</taxon>
        <taxon>Pseudomonadota</taxon>
        <taxon>Alphaproteobacteria</taxon>
        <taxon>Sphingomonadales</taxon>
        <taxon>Sphingopyxidaceae</taxon>
        <taxon>Flavisphingopyxis</taxon>
    </lineage>
</organism>
<sequence>MLSVAAATIALAVPAAADAVILGPDAATCANGNRGVIVNVTGFKQRSGKVRVQLYAAKSSFLDKGAWIERVDVAVPAAGTAAICVPVPSAGKYVVSVRHDLNGNGKSDMKDGGGFSGNPDVKLGDLISKRKPSLAQTSFAVGESTAKINVVLNYVRGLSFEPVG</sequence>
<evidence type="ECO:0000313" key="2">
    <source>
        <dbReference type="EMBL" id="TXC68385.1"/>
    </source>
</evidence>
<reference evidence="2 3" key="1">
    <citation type="submission" date="2019-08" db="EMBL/GenBank/DDBJ databases">
        <title>Sphingorhabdus soil sp. nov., isolated from arctic soil.</title>
        <authorList>
            <person name="Liu Y."/>
        </authorList>
    </citation>
    <scope>NUCLEOTIDE SEQUENCE [LARGE SCALE GENOMIC DNA]</scope>
    <source>
        <strain evidence="2 3">D-2Q-5-6</strain>
    </source>
</reference>
<gene>
    <name evidence="2" type="ORF">FSZ31_10205</name>
</gene>
<dbReference type="Proteomes" id="UP000321129">
    <property type="component" value="Unassembled WGS sequence"/>
</dbReference>
<dbReference type="AlphaFoldDB" id="A0A5C6U9Q4"/>
<feature type="chain" id="PRO_5023139529" evidence="1">
    <location>
        <begin position="18"/>
        <end position="164"/>
    </location>
</feature>
<keyword evidence="1" id="KW-0732">Signal</keyword>
<accession>A0A5C6U9Q4</accession>
<comment type="caution">
    <text evidence="2">The sequence shown here is derived from an EMBL/GenBank/DDBJ whole genome shotgun (WGS) entry which is preliminary data.</text>
</comment>
<keyword evidence="3" id="KW-1185">Reference proteome</keyword>
<evidence type="ECO:0000313" key="3">
    <source>
        <dbReference type="Proteomes" id="UP000321129"/>
    </source>
</evidence>
<proteinExistence type="predicted"/>
<evidence type="ECO:0000256" key="1">
    <source>
        <dbReference type="SAM" id="SignalP"/>
    </source>
</evidence>
<dbReference type="EMBL" id="VOPY01000003">
    <property type="protein sequence ID" value="TXC68385.1"/>
    <property type="molecule type" value="Genomic_DNA"/>
</dbReference>
<dbReference type="OrthoDB" id="7189112at2"/>
<dbReference type="InterPro" id="IPR018673">
    <property type="entry name" value="DUF2141"/>
</dbReference>